<dbReference type="Gene3D" id="3.30.465.10">
    <property type="match status" value="1"/>
</dbReference>
<keyword evidence="3" id="KW-0285">Flavoprotein</keyword>
<comment type="similarity">
    <text evidence="2">Belongs to the oxygen-dependent FAD-linked oxidoreductase family.</text>
</comment>
<dbReference type="InterPro" id="IPR006094">
    <property type="entry name" value="Oxid_FAD_bind_N"/>
</dbReference>
<dbReference type="GO" id="GO:0016491">
    <property type="term" value="F:oxidoreductase activity"/>
    <property type="evidence" value="ECO:0007669"/>
    <property type="project" value="UniProtKB-KW"/>
</dbReference>
<gene>
    <name evidence="8" type="ORF">Daura_20985</name>
</gene>
<dbReference type="OrthoDB" id="545125at2"/>
<dbReference type="InterPro" id="IPR036318">
    <property type="entry name" value="FAD-bd_PCMH-like_sf"/>
</dbReference>
<dbReference type="InterPro" id="IPR006311">
    <property type="entry name" value="TAT_signal"/>
</dbReference>
<evidence type="ECO:0000313" key="9">
    <source>
        <dbReference type="Proteomes" id="UP001058003"/>
    </source>
</evidence>
<keyword evidence="4" id="KW-0274">FAD</keyword>
<evidence type="ECO:0000259" key="7">
    <source>
        <dbReference type="PROSITE" id="PS51387"/>
    </source>
</evidence>
<evidence type="ECO:0000256" key="2">
    <source>
        <dbReference type="ARBA" id="ARBA00005466"/>
    </source>
</evidence>
<comment type="cofactor">
    <cofactor evidence="1">
        <name>FAD</name>
        <dbReference type="ChEBI" id="CHEBI:57692"/>
    </cofactor>
</comment>
<organism evidence="8 9">
    <name type="scientific">Dactylosporangium aurantiacum</name>
    <dbReference type="NCBI Taxonomy" id="35754"/>
    <lineage>
        <taxon>Bacteria</taxon>
        <taxon>Bacillati</taxon>
        <taxon>Actinomycetota</taxon>
        <taxon>Actinomycetes</taxon>
        <taxon>Micromonosporales</taxon>
        <taxon>Micromonosporaceae</taxon>
        <taxon>Dactylosporangium</taxon>
    </lineage>
</organism>
<feature type="signal peptide" evidence="6">
    <location>
        <begin position="1"/>
        <end position="24"/>
    </location>
</feature>
<feature type="domain" description="FAD-binding PCMH-type" evidence="7">
    <location>
        <begin position="64"/>
        <end position="244"/>
    </location>
</feature>
<protein>
    <submittedName>
        <fullName evidence="8">FAD-binding protein</fullName>
    </submittedName>
</protein>
<dbReference type="PANTHER" id="PTHR42973">
    <property type="entry name" value="BINDING OXIDOREDUCTASE, PUTATIVE (AFU_ORTHOLOGUE AFUA_1G17690)-RELATED"/>
    <property type="match status" value="1"/>
</dbReference>
<sequence>MSSTLSRRTVIAGAAATAAGVAIADPAAAETVTGAACPPAPPSVVVPPGDARYGDLVRNWNGRFTGSPDYVQVVNTTAQVEQAVQAAVRSGRQIAVRSGGHCVEGFVTDPAVKAQIDLSGLNDISFDPRYNAFSIQPGATLRDVFKRLYTEWGVTVPGGSCPSVGVGGHFAGGGFGALARRNGIVPDHMYGVEVVTVTASGRVRTVLATRERDDPNRELFWAHTGGGGGNFGVVTRYLMRSWNATGTDPTRLLPAPPKASRTINYIFPWPALPEPAFVQLLTNYMAWYLRNSAPDSPFTGLSASLIAPHVNTYPFLLMTVVVDPTEANSADLVAAFKSAVIDPVGVPVVQEATMPWLMATNKAGFADTGDVVGRRNKAKGAYLKGLYTPEQLSATYRYLTATPSIKAPLAAVMFNPYGGQANALPADATAVPQRDSVLKVLHTVHWDGAALDAQMLGWLRDFYREVYSATGGVPVPNAVTDGSFINYADVDLADPALNTSGVPWSTLYYKEAYPRLQRVKAQWDPTNAFRHALSIRLP</sequence>
<dbReference type="Pfam" id="PF08031">
    <property type="entry name" value="BBE"/>
    <property type="match status" value="1"/>
</dbReference>
<dbReference type="SUPFAM" id="SSF56176">
    <property type="entry name" value="FAD-binding/transporter-associated domain-like"/>
    <property type="match status" value="1"/>
</dbReference>
<accession>A0A9Q9IMK8</accession>
<evidence type="ECO:0000256" key="3">
    <source>
        <dbReference type="ARBA" id="ARBA00022630"/>
    </source>
</evidence>
<dbReference type="PANTHER" id="PTHR42973:SF39">
    <property type="entry name" value="FAD-BINDING PCMH-TYPE DOMAIN-CONTAINING PROTEIN"/>
    <property type="match status" value="1"/>
</dbReference>
<dbReference type="AlphaFoldDB" id="A0A9Q9IMK8"/>
<dbReference type="InterPro" id="IPR012951">
    <property type="entry name" value="BBE"/>
</dbReference>
<dbReference type="GO" id="GO:0071949">
    <property type="term" value="F:FAD binding"/>
    <property type="evidence" value="ECO:0007669"/>
    <property type="project" value="InterPro"/>
</dbReference>
<dbReference type="RefSeq" id="WP_033366400.1">
    <property type="nucleotide sequence ID" value="NZ_CP073767.1"/>
</dbReference>
<dbReference type="KEGG" id="daur:Daura_20985"/>
<dbReference type="Proteomes" id="UP001058003">
    <property type="component" value="Chromosome"/>
</dbReference>
<evidence type="ECO:0000256" key="6">
    <source>
        <dbReference type="SAM" id="SignalP"/>
    </source>
</evidence>
<dbReference type="PROSITE" id="PS51387">
    <property type="entry name" value="FAD_PCMH"/>
    <property type="match status" value="1"/>
</dbReference>
<name>A0A9Q9IMK8_9ACTN</name>
<dbReference type="EMBL" id="CP073767">
    <property type="protein sequence ID" value="UWZ58431.1"/>
    <property type="molecule type" value="Genomic_DNA"/>
</dbReference>
<dbReference type="Gene3D" id="3.40.462.20">
    <property type="match status" value="1"/>
</dbReference>
<dbReference type="InterPro" id="IPR050416">
    <property type="entry name" value="FAD-linked_Oxidoreductase"/>
</dbReference>
<evidence type="ECO:0000256" key="5">
    <source>
        <dbReference type="ARBA" id="ARBA00023002"/>
    </source>
</evidence>
<dbReference type="PROSITE" id="PS51318">
    <property type="entry name" value="TAT"/>
    <property type="match status" value="1"/>
</dbReference>
<dbReference type="InterPro" id="IPR016169">
    <property type="entry name" value="FAD-bd_PCMH_sub2"/>
</dbReference>
<evidence type="ECO:0000256" key="1">
    <source>
        <dbReference type="ARBA" id="ARBA00001974"/>
    </source>
</evidence>
<proteinExistence type="inferred from homology"/>
<reference evidence="8" key="1">
    <citation type="submission" date="2021-04" db="EMBL/GenBank/DDBJ databases">
        <title>Dactylosporangium aurantiacum NRRL B-8018 full assembly.</title>
        <authorList>
            <person name="Hartkoorn R.C."/>
            <person name="Beaudoing E."/>
            <person name="Hot D."/>
        </authorList>
    </citation>
    <scope>NUCLEOTIDE SEQUENCE</scope>
    <source>
        <strain evidence="8">NRRL B-8018</strain>
    </source>
</reference>
<dbReference type="Pfam" id="PF01565">
    <property type="entry name" value="FAD_binding_4"/>
    <property type="match status" value="1"/>
</dbReference>
<dbReference type="InterPro" id="IPR016166">
    <property type="entry name" value="FAD-bd_PCMH"/>
</dbReference>
<feature type="chain" id="PRO_5040298078" evidence="6">
    <location>
        <begin position="25"/>
        <end position="538"/>
    </location>
</feature>
<evidence type="ECO:0000313" key="8">
    <source>
        <dbReference type="EMBL" id="UWZ58431.1"/>
    </source>
</evidence>
<keyword evidence="9" id="KW-1185">Reference proteome</keyword>
<keyword evidence="5" id="KW-0560">Oxidoreductase</keyword>
<evidence type="ECO:0000256" key="4">
    <source>
        <dbReference type="ARBA" id="ARBA00022827"/>
    </source>
</evidence>
<keyword evidence="6" id="KW-0732">Signal</keyword>